<keyword evidence="3 7" id="KW-0479">Metal-binding</keyword>
<comment type="catalytic activity">
    <reaction evidence="6 7">
        <text>beta-D-fructose 6-phosphate = dihydroxyacetone + D-glyceraldehyde 3-phosphate</text>
        <dbReference type="Rhea" id="RHEA:28002"/>
        <dbReference type="ChEBI" id="CHEBI:16016"/>
        <dbReference type="ChEBI" id="CHEBI:57634"/>
        <dbReference type="ChEBI" id="CHEBI:59776"/>
    </reaction>
</comment>
<organism evidence="9 10">
    <name type="scientific">Prorocentrum cordatum</name>
    <dbReference type="NCBI Taxonomy" id="2364126"/>
    <lineage>
        <taxon>Eukaryota</taxon>
        <taxon>Sar</taxon>
        <taxon>Alveolata</taxon>
        <taxon>Dinophyceae</taxon>
        <taxon>Prorocentrales</taxon>
        <taxon>Prorocentraceae</taxon>
        <taxon>Prorocentrum</taxon>
    </lineage>
</organism>
<accession>A0ABN9WK07</accession>
<evidence type="ECO:0000313" key="9">
    <source>
        <dbReference type="EMBL" id="CAK0885302.1"/>
    </source>
</evidence>
<dbReference type="InterPro" id="IPR039763">
    <property type="entry name" value="ARMT1"/>
</dbReference>
<dbReference type="InterPro" id="IPR002791">
    <property type="entry name" value="ARMT1-like_metal-bd"/>
</dbReference>
<dbReference type="PANTHER" id="PTHR12260">
    <property type="entry name" value="DAMAGE-CONTROL PHOSPHATASE ARMT1"/>
    <property type="match status" value="1"/>
</dbReference>
<dbReference type="EMBL" id="CAUYUJ010018651">
    <property type="protein sequence ID" value="CAK0885302.1"/>
    <property type="molecule type" value="Genomic_DNA"/>
</dbReference>
<dbReference type="Gene3D" id="3.40.50.10880">
    <property type="entry name" value="Uncharacterised protein PF01937, DUF89, domain 3"/>
    <property type="match status" value="1"/>
</dbReference>
<comment type="similarity">
    <text evidence="2 7">Belongs to the damage-control phosphatase family. Sugar phosphate phosphatase III subfamily.</text>
</comment>
<evidence type="ECO:0000256" key="1">
    <source>
        <dbReference type="ARBA" id="ARBA00001326"/>
    </source>
</evidence>
<dbReference type="PANTHER" id="PTHR12260:SF6">
    <property type="entry name" value="DAMAGE-CONTROL PHOSPHATASE ARMT1"/>
    <property type="match status" value="1"/>
</dbReference>
<comment type="catalytic activity">
    <reaction evidence="1 7">
        <text>beta-D-fructose 1-phosphate + H2O = D-fructose + phosphate</text>
        <dbReference type="Rhea" id="RHEA:35603"/>
        <dbReference type="ChEBI" id="CHEBI:15377"/>
        <dbReference type="ChEBI" id="CHEBI:37721"/>
        <dbReference type="ChEBI" id="CHEBI:43474"/>
        <dbReference type="ChEBI" id="CHEBI:138881"/>
    </reaction>
</comment>
<protein>
    <recommendedName>
        <fullName evidence="7">Sugar phosphate phosphatase</fullName>
        <ecNumber evidence="7">3.1.3.-</ecNumber>
    </recommendedName>
</protein>
<gene>
    <name evidence="9" type="ORF">PCOR1329_LOCUS66951</name>
</gene>
<dbReference type="InterPro" id="IPR036075">
    <property type="entry name" value="ARMT-1-like_metal-bd_sf"/>
</dbReference>
<proteinExistence type="inferred from homology"/>
<evidence type="ECO:0000313" key="10">
    <source>
        <dbReference type="Proteomes" id="UP001189429"/>
    </source>
</evidence>
<evidence type="ECO:0000256" key="7">
    <source>
        <dbReference type="RuleBase" id="RU367030"/>
    </source>
</evidence>
<comment type="domain">
    <text evidence="7">Subfamily III proteins have a conserved RTxK motif about 40-50 residues from the C-terminus; the threonine may be replaced by serine or cysteine.</text>
</comment>
<evidence type="ECO:0000256" key="3">
    <source>
        <dbReference type="ARBA" id="ARBA00022723"/>
    </source>
</evidence>
<sequence length="182" mass="20063">MEGRSSEVLCDLVLTDAVLRLTGARVVTLHVKDAPVFVSDVTESDVPQIVDWLDVHHAALAGRLRGWMAEGRLRVFQSAYYTSCKTFWDLPGDVEAAYKDAEVVILKGDANYRRLLGDLHWPYATDFAEYARSFWPSPGLVCLRTMKSGVAIDISKSAQAAAMAERPKDWLTSGVFGQVLAG</sequence>
<evidence type="ECO:0000256" key="6">
    <source>
        <dbReference type="ARBA" id="ARBA00048809"/>
    </source>
</evidence>
<comment type="function">
    <text evidence="7">Metal-dependent phosphatase that shows phosphatase activity against several substrates, including fructose-1-phosphate and fructose-6-phosphate. Its preference for fructose-1-phosphate, a strong glycating agent that causes DNA damage rather than a canonical yeast metabolite, suggests a damage-control function in hexose phosphate metabolism.</text>
</comment>
<keyword evidence="5 7" id="KW-0464">Manganese</keyword>
<evidence type="ECO:0000259" key="8">
    <source>
        <dbReference type="Pfam" id="PF01937"/>
    </source>
</evidence>
<keyword evidence="10" id="KW-1185">Reference proteome</keyword>
<name>A0ABN9WK07_9DINO</name>
<comment type="cofactor">
    <cofactor evidence="7">
        <name>Mn(2+)</name>
        <dbReference type="ChEBI" id="CHEBI:29035"/>
    </cofactor>
    <cofactor evidence="7">
        <name>Ni(2+)</name>
        <dbReference type="ChEBI" id="CHEBI:49786"/>
    </cofactor>
</comment>
<reference evidence="9" key="1">
    <citation type="submission" date="2023-10" db="EMBL/GenBank/DDBJ databases">
        <authorList>
            <person name="Chen Y."/>
            <person name="Shah S."/>
            <person name="Dougan E. K."/>
            <person name="Thang M."/>
            <person name="Chan C."/>
        </authorList>
    </citation>
    <scope>NUCLEOTIDE SEQUENCE [LARGE SCALE GENOMIC DNA]</scope>
</reference>
<dbReference type="EC" id="3.1.3.-" evidence="7"/>
<dbReference type="Proteomes" id="UP001189429">
    <property type="component" value="Unassembled WGS sequence"/>
</dbReference>
<dbReference type="SUPFAM" id="SSF111321">
    <property type="entry name" value="AF1104-like"/>
    <property type="match status" value="1"/>
</dbReference>
<evidence type="ECO:0000256" key="2">
    <source>
        <dbReference type="ARBA" id="ARBA00009519"/>
    </source>
</evidence>
<evidence type="ECO:0000256" key="4">
    <source>
        <dbReference type="ARBA" id="ARBA00022801"/>
    </source>
</evidence>
<feature type="domain" description="Damage-control phosphatase ARMT1-like metal-binding" evidence="8">
    <location>
        <begin position="7"/>
        <end position="158"/>
    </location>
</feature>
<evidence type="ECO:0000256" key="5">
    <source>
        <dbReference type="ARBA" id="ARBA00023211"/>
    </source>
</evidence>
<dbReference type="Pfam" id="PF01937">
    <property type="entry name" value="ARMT1-like_dom"/>
    <property type="match status" value="1"/>
</dbReference>
<comment type="caution">
    <text evidence="9">The sequence shown here is derived from an EMBL/GenBank/DDBJ whole genome shotgun (WGS) entry which is preliminary data.</text>
</comment>
<keyword evidence="4 7" id="KW-0378">Hydrolase</keyword>